<keyword evidence="2" id="KW-0812">Transmembrane</keyword>
<dbReference type="GO" id="GO:0032008">
    <property type="term" value="P:positive regulation of TOR signaling"/>
    <property type="evidence" value="ECO:0007669"/>
    <property type="project" value="TreeGrafter"/>
</dbReference>
<comment type="caution">
    <text evidence="3">The sequence shown here is derived from an EMBL/GenBank/DDBJ whole genome shotgun (WGS) entry which is preliminary data.</text>
</comment>
<proteinExistence type="inferred from homology"/>
<dbReference type="PANTHER" id="PTHR13378">
    <property type="entry name" value="REGULATOR COMPLEX PROTEIN LAMTOR3"/>
    <property type="match status" value="1"/>
</dbReference>
<dbReference type="AlphaFoldDB" id="A0AAD9V9J8"/>
<dbReference type="PANTHER" id="PTHR13378:SF1">
    <property type="entry name" value="RAGULATOR COMPLEX PROTEIN LAMTOR3"/>
    <property type="match status" value="1"/>
</dbReference>
<dbReference type="InterPro" id="IPR015019">
    <property type="entry name" value="LAMTOR3"/>
</dbReference>
<dbReference type="Proteomes" id="UP001249851">
    <property type="component" value="Unassembled WGS sequence"/>
</dbReference>
<keyword evidence="2" id="KW-0472">Membrane</keyword>
<evidence type="ECO:0000256" key="2">
    <source>
        <dbReference type="SAM" id="Phobius"/>
    </source>
</evidence>
<keyword evidence="4" id="KW-1185">Reference proteome</keyword>
<feature type="transmembrane region" description="Helical" evidence="2">
    <location>
        <begin position="46"/>
        <end position="64"/>
    </location>
</feature>
<feature type="transmembrane region" description="Helical" evidence="2">
    <location>
        <begin position="113"/>
        <end position="136"/>
    </location>
</feature>
<keyword evidence="2" id="KW-1133">Transmembrane helix</keyword>
<dbReference type="GO" id="GO:0071986">
    <property type="term" value="C:Ragulator complex"/>
    <property type="evidence" value="ECO:0007669"/>
    <property type="project" value="TreeGrafter"/>
</dbReference>
<accession>A0AAD9V9J8</accession>
<gene>
    <name evidence="3" type="ORF">P5673_009785</name>
</gene>
<comment type="similarity">
    <text evidence="1">Belongs to the LAMTOR3 family.</text>
</comment>
<protein>
    <submittedName>
        <fullName evidence="3">Ragulator complex protein LAMTOR3-A</fullName>
    </submittedName>
</protein>
<evidence type="ECO:0000313" key="4">
    <source>
        <dbReference type="Proteomes" id="UP001249851"/>
    </source>
</evidence>
<reference evidence="3" key="1">
    <citation type="journal article" date="2023" name="G3 (Bethesda)">
        <title>Whole genome assembly and annotation of the endangered Caribbean coral Acropora cervicornis.</title>
        <authorList>
            <person name="Selwyn J.D."/>
            <person name="Vollmer S.V."/>
        </authorList>
    </citation>
    <scope>NUCLEOTIDE SEQUENCE</scope>
    <source>
        <strain evidence="3">K2</strain>
    </source>
</reference>
<dbReference type="Pfam" id="PF08923">
    <property type="entry name" value="MAPKK1_Int"/>
    <property type="match status" value="2"/>
</dbReference>
<reference evidence="3" key="2">
    <citation type="journal article" date="2023" name="Science">
        <title>Genomic signatures of disease resistance in endangered staghorn corals.</title>
        <authorList>
            <person name="Vollmer S.V."/>
            <person name="Selwyn J.D."/>
            <person name="Despard B.A."/>
            <person name="Roesel C.L."/>
        </authorList>
    </citation>
    <scope>NUCLEOTIDE SEQUENCE</scope>
    <source>
        <strain evidence="3">K2</strain>
    </source>
</reference>
<dbReference type="EMBL" id="JARQWQ010000017">
    <property type="protein sequence ID" value="KAK2566296.1"/>
    <property type="molecule type" value="Genomic_DNA"/>
</dbReference>
<organism evidence="3 4">
    <name type="scientific">Acropora cervicornis</name>
    <name type="common">Staghorn coral</name>
    <dbReference type="NCBI Taxonomy" id="6130"/>
    <lineage>
        <taxon>Eukaryota</taxon>
        <taxon>Metazoa</taxon>
        <taxon>Cnidaria</taxon>
        <taxon>Anthozoa</taxon>
        <taxon>Hexacorallia</taxon>
        <taxon>Scleractinia</taxon>
        <taxon>Astrocoeniina</taxon>
        <taxon>Acroporidae</taxon>
        <taxon>Acropora</taxon>
    </lineage>
</organism>
<evidence type="ECO:0000313" key="3">
    <source>
        <dbReference type="EMBL" id="KAK2566296.1"/>
    </source>
</evidence>
<name>A0AAD9V9J8_ACRCE</name>
<dbReference type="Gene3D" id="3.30.450.30">
    <property type="entry name" value="Dynein light chain 2a, cytoplasmic"/>
    <property type="match status" value="1"/>
</dbReference>
<dbReference type="GO" id="GO:0071230">
    <property type="term" value="P:cellular response to amino acid stimulus"/>
    <property type="evidence" value="ECO:0007669"/>
    <property type="project" value="TreeGrafter"/>
</dbReference>
<evidence type="ECO:0000256" key="1">
    <source>
        <dbReference type="ARBA" id="ARBA00005356"/>
    </source>
</evidence>
<dbReference type="SMART" id="SM01278">
    <property type="entry name" value="MAPKK1_Int"/>
    <property type="match status" value="1"/>
</dbReference>
<sequence length="166" mass="18228">MSPTPSSNEHCSNMAEGIHHYFEDLITRHEGILAIMVTDRDGVPLVKGYLGALLNTLALSLLFVDFNLERVHVVLVADHSKVPQNALRASFLSTFSTTAEQASKLGLLKNKSIVCFFASYQVVHFSFLPLVVSIIATSQANTGLLLGLEKEFEETVKRIKNIVDGV</sequence>
<dbReference type="SUPFAM" id="SSF103196">
    <property type="entry name" value="Roadblock/LC7 domain"/>
    <property type="match status" value="2"/>
</dbReference>